<organism evidence="2 3">
    <name type="scientific">Actinoplanes ianthinogenes</name>
    <dbReference type="NCBI Taxonomy" id="122358"/>
    <lineage>
        <taxon>Bacteria</taxon>
        <taxon>Bacillati</taxon>
        <taxon>Actinomycetota</taxon>
        <taxon>Actinomycetes</taxon>
        <taxon>Micromonosporales</taxon>
        <taxon>Micromonosporaceae</taxon>
        <taxon>Actinoplanes</taxon>
    </lineage>
</organism>
<evidence type="ECO:0000313" key="3">
    <source>
        <dbReference type="Proteomes" id="UP000676967"/>
    </source>
</evidence>
<dbReference type="EMBL" id="AP023356">
    <property type="protein sequence ID" value="BCJ43825.1"/>
    <property type="molecule type" value="Genomic_DNA"/>
</dbReference>
<feature type="compositionally biased region" description="Basic and acidic residues" evidence="1">
    <location>
        <begin position="9"/>
        <end position="33"/>
    </location>
</feature>
<name>A0ABM7LWX2_9ACTN</name>
<evidence type="ECO:0000256" key="1">
    <source>
        <dbReference type="SAM" id="MobiDB-lite"/>
    </source>
</evidence>
<accession>A0ABM7LWX2</accession>
<protein>
    <submittedName>
        <fullName evidence="2">Uncharacterized protein</fullName>
    </submittedName>
</protein>
<gene>
    <name evidence="2" type="ORF">Aiant_44820</name>
</gene>
<proteinExistence type="predicted"/>
<sequence>MNPGGFNGRTEDSRTVARQAPRADSDARAEGGRLEAGPGEPQAGSRSVREETAETAGAAITTPASSPSRAHHRVTFRRLTISLT</sequence>
<evidence type="ECO:0000313" key="2">
    <source>
        <dbReference type="EMBL" id="BCJ43825.1"/>
    </source>
</evidence>
<feature type="region of interest" description="Disordered" evidence="1">
    <location>
        <begin position="1"/>
        <end position="84"/>
    </location>
</feature>
<dbReference type="Proteomes" id="UP000676967">
    <property type="component" value="Chromosome"/>
</dbReference>
<keyword evidence="3" id="KW-1185">Reference proteome</keyword>
<reference evidence="2 3" key="1">
    <citation type="submission" date="2020-08" db="EMBL/GenBank/DDBJ databases">
        <title>Whole genome shotgun sequence of Actinoplanes ianthinogenes NBRC 13996.</title>
        <authorList>
            <person name="Komaki H."/>
            <person name="Tamura T."/>
        </authorList>
    </citation>
    <scope>NUCLEOTIDE SEQUENCE [LARGE SCALE GENOMIC DNA]</scope>
    <source>
        <strain evidence="2 3">NBRC 13996</strain>
    </source>
</reference>